<comment type="subcellular location">
    <subcellularLocation>
        <location evidence="1">Cell membrane</location>
        <topology evidence="1">Multi-pass membrane protein</topology>
    </subcellularLocation>
</comment>
<keyword evidence="8" id="KW-1185">Reference proteome</keyword>
<dbReference type="OrthoDB" id="580892at2"/>
<reference evidence="7 8" key="1">
    <citation type="submission" date="2013-09" db="EMBL/GenBank/DDBJ databases">
        <title>Genome sequencing of Arenimonas composti.</title>
        <authorList>
            <person name="Chen F."/>
            <person name="Wang G."/>
        </authorList>
    </citation>
    <scope>NUCLEOTIDE SEQUENCE [LARGE SCALE GENOMIC DNA]</scope>
    <source>
        <strain evidence="7 8">TR7-09</strain>
    </source>
</reference>
<dbReference type="EMBL" id="AWXU01000005">
    <property type="protein sequence ID" value="KFN51438.1"/>
    <property type="molecule type" value="Genomic_DNA"/>
</dbReference>
<evidence type="ECO:0000313" key="7">
    <source>
        <dbReference type="EMBL" id="KFN51438.1"/>
    </source>
</evidence>
<dbReference type="Proteomes" id="UP000029391">
    <property type="component" value="Unassembled WGS sequence"/>
</dbReference>
<evidence type="ECO:0000256" key="2">
    <source>
        <dbReference type="ARBA" id="ARBA00022475"/>
    </source>
</evidence>
<evidence type="ECO:0000256" key="6">
    <source>
        <dbReference type="SAM" id="Phobius"/>
    </source>
</evidence>
<protein>
    <recommendedName>
        <fullName evidence="9">Polysaccharide biosynthesis protein C-terminal domain-containing protein</fullName>
    </recommendedName>
</protein>
<dbReference type="RefSeq" id="WP_043796940.1">
    <property type="nucleotide sequence ID" value="NZ_AUFF01000002.1"/>
</dbReference>
<accession>A0A091BFJ3</accession>
<feature type="transmembrane region" description="Helical" evidence="6">
    <location>
        <begin position="159"/>
        <end position="178"/>
    </location>
</feature>
<sequence length="506" mass="53215">MSLLRAAGRNALANYLHFAVTTVVTLVASPLLVQYLGPVAFGLWRALQRIMDFGTVADGRATQALKWLVARGVEAGDDHAQRQAVGSALIVWALFLPLSLLVCGGLVWALPHLIAGVPPELAAPLRWAAVLLALNLLLIPLLGAPDAVLVGTNQGHVSVLLRAGLFAASNAVMLVAAWRGHGLPVLAAIVLASSLLFALLIWRQARRRVPWFGVARPTRPQVRGFFGFSGGVVLWSVVVKLLLASDLLLIGFRLGAGAVTDYVFTAYAAQVAISLAFMTGSASMPGVGRLVGGGDAARIAAAAAGVRDLTLFLAVLLCAGALLFNRPFVALWVGGEHHLGGLFEFLIVLEALQLILIRSEAQLQDLGLRIGRRVGIGVVATVLALLLGDLAWRLVGEVWAIPAGVIAGRLLMSLRFPRLAAAVVGPALRGQWLRTLAGVALVGACGLAAEWLYAGAAPLRPATLLALPVFAGVVAVAWFGLLGAASRRRLLGLLPWRRRPTENGHA</sequence>
<keyword evidence="2" id="KW-1003">Cell membrane</keyword>
<dbReference type="PANTHER" id="PTHR30250">
    <property type="entry name" value="PST FAMILY PREDICTED COLANIC ACID TRANSPORTER"/>
    <property type="match status" value="1"/>
</dbReference>
<feature type="transmembrane region" description="Helical" evidence="6">
    <location>
        <begin position="15"/>
        <end position="44"/>
    </location>
</feature>
<feature type="transmembrane region" description="Helical" evidence="6">
    <location>
        <begin position="130"/>
        <end position="152"/>
    </location>
</feature>
<evidence type="ECO:0000256" key="3">
    <source>
        <dbReference type="ARBA" id="ARBA00022692"/>
    </source>
</evidence>
<keyword evidence="4 6" id="KW-1133">Transmembrane helix</keyword>
<proteinExistence type="predicted"/>
<feature type="transmembrane region" description="Helical" evidence="6">
    <location>
        <begin position="309"/>
        <end position="333"/>
    </location>
</feature>
<feature type="transmembrane region" description="Helical" evidence="6">
    <location>
        <begin position="394"/>
        <end position="412"/>
    </location>
</feature>
<organism evidence="7 8">
    <name type="scientific">Arenimonas composti TR7-09 = DSM 18010</name>
    <dbReference type="NCBI Taxonomy" id="1121013"/>
    <lineage>
        <taxon>Bacteria</taxon>
        <taxon>Pseudomonadati</taxon>
        <taxon>Pseudomonadota</taxon>
        <taxon>Gammaproteobacteria</taxon>
        <taxon>Lysobacterales</taxon>
        <taxon>Lysobacteraceae</taxon>
        <taxon>Arenimonas</taxon>
    </lineage>
</organism>
<gene>
    <name evidence="7" type="ORF">P873_02580</name>
</gene>
<feature type="transmembrane region" description="Helical" evidence="6">
    <location>
        <begin position="370"/>
        <end position="388"/>
    </location>
</feature>
<name>A0A091BFJ3_9GAMM</name>
<dbReference type="STRING" id="1121013.GCA_000426365_01260"/>
<comment type="caution">
    <text evidence="7">The sequence shown here is derived from an EMBL/GenBank/DDBJ whole genome shotgun (WGS) entry which is preliminary data.</text>
</comment>
<evidence type="ECO:0008006" key="9">
    <source>
        <dbReference type="Google" id="ProtNLM"/>
    </source>
</evidence>
<feature type="transmembrane region" description="Helical" evidence="6">
    <location>
        <begin position="264"/>
        <end position="288"/>
    </location>
</feature>
<feature type="transmembrane region" description="Helical" evidence="6">
    <location>
        <begin position="465"/>
        <end position="485"/>
    </location>
</feature>
<feature type="transmembrane region" description="Helical" evidence="6">
    <location>
        <begin position="339"/>
        <end position="358"/>
    </location>
</feature>
<evidence type="ECO:0000256" key="1">
    <source>
        <dbReference type="ARBA" id="ARBA00004651"/>
    </source>
</evidence>
<keyword evidence="3 6" id="KW-0812">Transmembrane</keyword>
<feature type="transmembrane region" description="Helical" evidence="6">
    <location>
        <begin position="89"/>
        <end position="110"/>
    </location>
</feature>
<feature type="transmembrane region" description="Helical" evidence="6">
    <location>
        <begin position="432"/>
        <end position="453"/>
    </location>
</feature>
<keyword evidence="5 6" id="KW-0472">Membrane</keyword>
<dbReference type="InterPro" id="IPR050833">
    <property type="entry name" value="Poly_Biosynth_Transport"/>
</dbReference>
<evidence type="ECO:0000313" key="8">
    <source>
        <dbReference type="Proteomes" id="UP000029391"/>
    </source>
</evidence>
<dbReference type="PANTHER" id="PTHR30250:SF26">
    <property type="entry name" value="PSMA PROTEIN"/>
    <property type="match status" value="1"/>
</dbReference>
<dbReference type="AlphaFoldDB" id="A0A091BFJ3"/>
<feature type="transmembrane region" description="Helical" evidence="6">
    <location>
        <begin position="184"/>
        <end position="202"/>
    </location>
</feature>
<evidence type="ECO:0000256" key="5">
    <source>
        <dbReference type="ARBA" id="ARBA00023136"/>
    </source>
</evidence>
<evidence type="ECO:0000256" key="4">
    <source>
        <dbReference type="ARBA" id="ARBA00022989"/>
    </source>
</evidence>
<dbReference type="eggNOG" id="COG2244">
    <property type="taxonomic scope" value="Bacteria"/>
</dbReference>
<dbReference type="GO" id="GO:0005886">
    <property type="term" value="C:plasma membrane"/>
    <property type="evidence" value="ECO:0007669"/>
    <property type="project" value="UniProtKB-SubCell"/>
</dbReference>
<feature type="transmembrane region" description="Helical" evidence="6">
    <location>
        <begin position="222"/>
        <end position="244"/>
    </location>
</feature>